<proteinExistence type="predicted"/>
<evidence type="ECO:0000313" key="13">
    <source>
        <dbReference type="EMBL" id="HAN28693.1"/>
    </source>
</evidence>
<sequence>RGTFTPDPSRNPALPSADGVVFTPSGGDPTGHQFADGSYAEPGRAYGVQYESRNNDALAEEDFNDATYQGFRAGVKYLINDDWDLLLTHHQQQLDADGVFDYDPEVGDLEVERYHPDRLTEDFSQTAWTLQGRLGELELLYTGAYLKRETDQIIDYSNYANTGFYIAGYMCEYNTPGYHGGGGVGYTFDPTLSGDPDVIECSNSGAGFAAISNEMERTTHELRFNTDPARWVRFQGGVFYEDVELQHVGDFNYGDPDWNAPDPGQLNGGSGPLVANDPNERGATTQFSNDITRPEEQIAVFGELAFDFLQDFTFAYGFRYYDLKAGFEGFSILKYGNRPVPNLANGNAANNPDVVTQPDVTGGRDYVVNIGDFQPTSVEDTIHRLTLSWRQSDDLMFYATWSEGFRPQGFNRAVAGSEVTAQPDGSAPCKVSRTPEYCIPLIYESDELVNYELGWKGEFMDRRLRFNGAAYYIEWDGMQVGHIDSQNIDFLTIVDNAGDAEIRGIEGDFSWLATANLSLFGAFSWNDTKIVDLNPAFAFAVTDVGSQLPLAPEFQFSLRGRYEWDVFDGTAHAQLASRYSDEAYSSIIDVPQRRELQDSYVITDATLGYRQDTWTAELFVNNLTDERAQLHINTQDGSRKILTNRPLEFGMRFTYDLF</sequence>
<dbReference type="SUPFAM" id="SSF56935">
    <property type="entry name" value="Porins"/>
    <property type="match status" value="1"/>
</dbReference>
<feature type="domain" description="TonB-dependent receptor-like beta-barrel" evidence="12">
    <location>
        <begin position="62"/>
        <end position="623"/>
    </location>
</feature>
<dbReference type="PANTHER" id="PTHR32552:SF81">
    <property type="entry name" value="TONB-DEPENDENT OUTER MEMBRANE RECEPTOR"/>
    <property type="match status" value="1"/>
</dbReference>
<dbReference type="EMBL" id="DMND01000181">
    <property type="protein sequence ID" value="HAN28693.1"/>
    <property type="molecule type" value="Genomic_DNA"/>
</dbReference>
<evidence type="ECO:0000256" key="7">
    <source>
        <dbReference type="ARBA" id="ARBA00023065"/>
    </source>
</evidence>
<feature type="region of interest" description="Disordered" evidence="11">
    <location>
        <begin position="1"/>
        <end position="32"/>
    </location>
</feature>
<dbReference type="AlphaFoldDB" id="A0A3C1KQD6"/>
<keyword evidence="5" id="KW-0812">Transmembrane</keyword>
<keyword evidence="10" id="KW-0998">Cell outer membrane</keyword>
<keyword evidence="9" id="KW-0472">Membrane</keyword>
<evidence type="ECO:0000256" key="3">
    <source>
        <dbReference type="ARBA" id="ARBA00022452"/>
    </source>
</evidence>
<evidence type="ECO:0000256" key="8">
    <source>
        <dbReference type="ARBA" id="ARBA00023077"/>
    </source>
</evidence>
<evidence type="ECO:0000256" key="11">
    <source>
        <dbReference type="SAM" id="MobiDB-lite"/>
    </source>
</evidence>
<evidence type="ECO:0000256" key="6">
    <source>
        <dbReference type="ARBA" id="ARBA00023004"/>
    </source>
</evidence>
<keyword evidence="2" id="KW-0813">Transport</keyword>
<keyword evidence="13" id="KW-0675">Receptor</keyword>
<evidence type="ECO:0000256" key="5">
    <source>
        <dbReference type="ARBA" id="ARBA00022692"/>
    </source>
</evidence>
<dbReference type="Gene3D" id="2.40.170.20">
    <property type="entry name" value="TonB-dependent receptor, beta-barrel domain"/>
    <property type="match status" value="1"/>
</dbReference>
<gene>
    <name evidence="13" type="ORF">DCP75_13400</name>
</gene>
<dbReference type="InterPro" id="IPR039426">
    <property type="entry name" value="TonB-dep_rcpt-like"/>
</dbReference>
<keyword evidence="6" id="KW-0408">Iron</keyword>
<comment type="subcellular location">
    <subcellularLocation>
        <location evidence="1">Cell outer membrane</location>
        <topology evidence="1">Multi-pass membrane protein</topology>
    </subcellularLocation>
</comment>
<organism evidence="13 14">
    <name type="scientific">Haliea salexigens</name>
    <dbReference type="NCBI Taxonomy" id="287487"/>
    <lineage>
        <taxon>Bacteria</taxon>
        <taxon>Pseudomonadati</taxon>
        <taxon>Pseudomonadota</taxon>
        <taxon>Gammaproteobacteria</taxon>
        <taxon>Cellvibrionales</taxon>
        <taxon>Halieaceae</taxon>
        <taxon>Haliea</taxon>
    </lineage>
</organism>
<protein>
    <submittedName>
        <fullName evidence="13">TonB-dependent receptor</fullName>
    </submittedName>
</protein>
<dbReference type="InterPro" id="IPR036942">
    <property type="entry name" value="Beta-barrel_TonB_sf"/>
</dbReference>
<feature type="non-terminal residue" evidence="13">
    <location>
        <position position="1"/>
    </location>
</feature>
<evidence type="ECO:0000256" key="9">
    <source>
        <dbReference type="ARBA" id="ARBA00023136"/>
    </source>
</evidence>
<evidence type="ECO:0000256" key="10">
    <source>
        <dbReference type="ARBA" id="ARBA00023237"/>
    </source>
</evidence>
<evidence type="ECO:0000256" key="4">
    <source>
        <dbReference type="ARBA" id="ARBA00022496"/>
    </source>
</evidence>
<evidence type="ECO:0000313" key="14">
    <source>
        <dbReference type="Proteomes" id="UP000259273"/>
    </source>
</evidence>
<keyword evidence="7" id="KW-0406">Ion transport</keyword>
<evidence type="ECO:0000256" key="2">
    <source>
        <dbReference type="ARBA" id="ARBA00022448"/>
    </source>
</evidence>
<evidence type="ECO:0000256" key="1">
    <source>
        <dbReference type="ARBA" id="ARBA00004571"/>
    </source>
</evidence>
<evidence type="ECO:0000259" key="12">
    <source>
        <dbReference type="Pfam" id="PF00593"/>
    </source>
</evidence>
<keyword evidence="3" id="KW-1134">Transmembrane beta strand</keyword>
<dbReference type="Proteomes" id="UP000259273">
    <property type="component" value="Unassembled WGS sequence"/>
</dbReference>
<dbReference type="STRING" id="1121937.GCA_000423125_02836"/>
<dbReference type="PANTHER" id="PTHR32552">
    <property type="entry name" value="FERRICHROME IRON RECEPTOR-RELATED"/>
    <property type="match status" value="1"/>
</dbReference>
<reference evidence="13 14" key="1">
    <citation type="journal article" date="2018" name="Nat. Biotechnol.">
        <title>A standardized bacterial taxonomy based on genome phylogeny substantially revises the tree of life.</title>
        <authorList>
            <person name="Parks D.H."/>
            <person name="Chuvochina M."/>
            <person name="Waite D.W."/>
            <person name="Rinke C."/>
            <person name="Skarshewski A."/>
            <person name="Chaumeil P.A."/>
            <person name="Hugenholtz P."/>
        </authorList>
    </citation>
    <scope>NUCLEOTIDE SEQUENCE [LARGE SCALE GENOMIC DNA]</scope>
    <source>
        <strain evidence="13">UBA9158</strain>
    </source>
</reference>
<keyword evidence="8" id="KW-0798">TonB box</keyword>
<dbReference type="InterPro" id="IPR000531">
    <property type="entry name" value="Beta-barrel_TonB"/>
</dbReference>
<dbReference type="GO" id="GO:0009279">
    <property type="term" value="C:cell outer membrane"/>
    <property type="evidence" value="ECO:0007669"/>
    <property type="project" value="UniProtKB-SubCell"/>
</dbReference>
<keyword evidence="4" id="KW-0410">Iron transport</keyword>
<dbReference type="Pfam" id="PF00593">
    <property type="entry name" value="TonB_dep_Rec_b-barrel"/>
    <property type="match status" value="1"/>
</dbReference>
<dbReference type="GO" id="GO:0006826">
    <property type="term" value="P:iron ion transport"/>
    <property type="evidence" value="ECO:0007669"/>
    <property type="project" value="UniProtKB-KW"/>
</dbReference>
<comment type="caution">
    <text evidence="13">The sequence shown here is derived from an EMBL/GenBank/DDBJ whole genome shotgun (WGS) entry which is preliminary data.</text>
</comment>
<accession>A0A3C1KQD6</accession>
<name>A0A3C1KQD6_9GAMM</name>